<name>A0A174HFR8_9CLOT</name>
<accession>A0A174HFR8</accession>
<protein>
    <submittedName>
        <fullName evidence="1">Uncharacterized protein</fullName>
    </submittedName>
</protein>
<organism evidence="1 2">
    <name type="scientific">Clostridium disporicum</name>
    <dbReference type="NCBI Taxonomy" id="84024"/>
    <lineage>
        <taxon>Bacteria</taxon>
        <taxon>Bacillati</taxon>
        <taxon>Bacillota</taxon>
        <taxon>Clostridia</taxon>
        <taxon>Eubacteriales</taxon>
        <taxon>Clostridiaceae</taxon>
        <taxon>Clostridium</taxon>
    </lineage>
</organism>
<evidence type="ECO:0000313" key="1">
    <source>
        <dbReference type="EMBL" id="CUO73704.1"/>
    </source>
</evidence>
<gene>
    <name evidence="1" type="ORF">ERS852471_02165</name>
</gene>
<dbReference type="AlphaFoldDB" id="A0A174HFR8"/>
<proteinExistence type="predicted"/>
<sequence>MSILLTITLGGVIYTLVEMTYNCLNNITIP</sequence>
<reference evidence="1 2" key="1">
    <citation type="submission" date="2015-09" db="EMBL/GenBank/DDBJ databases">
        <authorList>
            <consortium name="Pathogen Informatics"/>
        </authorList>
    </citation>
    <scope>NUCLEOTIDE SEQUENCE [LARGE SCALE GENOMIC DNA]</scope>
    <source>
        <strain evidence="1 2">2789STDY5834856</strain>
    </source>
</reference>
<evidence type="ECO:0000313" key="2">
    <source>
        <dbReference type="Proteomes" id="UP000095594"/>
    </source>
</evidence>
<dbReference type="Proteomes" id="UP000095594">
    <property type="component" value="Unassembled WGS sequence"/>
</dbReference>
<dbReference type="EMBL" id="CYZX01000014">
    <property type="protein sequence ID" value="CUO73704.1"/>
    <property type="molecule type" value="Genomic_DNA"/>
</dbReference>